<dbReference type="Pfam" id="PF04560">
    <property type="entry name" value="RNA_pol_Rpb2_7"/>
    <property type="match status" value="1"/>
</dbReference>
<gene>
    <name evidence="10" type="ORF">CCMP2556_LOCUS342</name>
</gene>
<feature type="domain" description="RNA polymerase Rpb2" evidence="9">
    <location>
        <begin position="775"/>
        <end position="866"/>
    </location>
</feature>
<evidence type="ECO:0000259" key="8">
    <source>
        <dbReference type="Pfam" id="PF00562"/>
    </source>
</evidence>
<evidence type="ECO:0000256" key="6">
    <source>
        <dbReference type="ARBA" id="ARBA00023163"/>
    </source>
</evidence>
<dbReference type="InterPro" id="IPR037033">
    <property type="entry name" value="DNA-dir_RNAP_su2_hyb_sf"/>
</dbReference>
<evidence type="ECO:0000256" key="5">
    <source>
        <dbReference type="ARBA" id="ARBA00022695"/>
    </source>
</evidence>
<dbReference type="EMBL" id="CAXAMN010000026">
    <property type="protein sequence ID" value="CAK8985952.1"/>
    <property type="molecule type" value="Genomic_DNA"/>
</dbReference>
<organism evidence="10 11">
    <name type="scientific">Durusdinium trenchii</name>
    <dbReference type="NCBI Taxonomy" id="1381693"/>
    <lineage>
        <taxon>Eukaryota</taxon>
        <taxon>Sar</taxon>
        <taxon>Alveolata</taxon>
        <taxon>Dinophyceae</taxon>
        <taxon>Suessiales</taxon>
        <taxon>Symbiodiniaceae</taxon>
        <taxon>Durusdinium</taxon>
    </lineage>
</organism>
<feature type="region of interest" description="Disordered" evidence="7">
    <location>
        <begin position="1"/>
        <end position="44"/>
    </location>
</feature>
<evidence type="ECO:0000259" key="9">
    <source>
        <dbReference type="Pfam" id="PF04560"/>
    </source>
</evidence>
<accession>A0ABP0H7N9</accession>
<keyword evidence="3" id="KW-0240">DNA-directed RNA polymerase</keyword>
<evidence type="ECO:0000256" key="1">
    <source>
        <dbReference type="ARBA" id="ARBA00006835"/>
    </source>
</evidence>
<feature type="domain" description="DNA-directed RNA polymerase subunit 2 hybrid-binding" evidence="8">
    <location>
        <begin position="689"/>
        <end position="773"/>
    </location>
</feature>
<dbReference type="InterPro" id="IPR015712">
    <property type="entry name" value="DNA-dir_RNA_pol_su2"/>
</dbReference>
<keyword evidence="5" id="KW-0548">Nucleotidyltransferase</keyword>
<sequence length="905" mass="102761">MAFPRAAGWQPRLQRRPLPEDDEPPDHHQGTTADDPPQTYRMDSTSHSYEFTTHSDASTQCVCQNCGHDGFRFDRGQWHCTECGHADYRASAGAFGQAGWFFTPQPSTAQHTYERAQYYARPTTTPFRTTPMGTMPNGGFREDLHEYPMAMILKLIDYQVIILPIAYGILPDSKEYLIPFRLMATRHQEEERHLLLGEDHLEHVERPQPGVKFRGGAVPPAPQWHYEKGDLRAYQKWEKRVRMWMLQVQNYVPIRETGILLFQSLKGELEEELEDARGARLLERARLSREHQRQVLIGAMQTLDFDTVKDVMMFQWKFGNLAIDVMQFNSFEHVHLWQSFSKDLRHLVKRTMEWARRAQRFLRAPLAISSTPSTATPKRKAKAKAAPVAQVTAPLAGPACDHRRIKRSGNRHGSYTVHGAQEEMEVDSKAGVLRHSIGFLTVAPRQQAGYLEPPPLNLEESDHPEEEIDAWSLLTVLTVEHQIYADLPPAKDVPKFDVAVTQKQLIANSEPGQVRKGRIQEGPPLSFRSLTGPIQWLAGSTRTGCLGLIGQQRERHRASLLNSMPPWTTQLTFQDVAINQVATTIVGYADSSWANAAQCASQQGCIVLLTTPLCTQVITKGNIVDWRSNRSSRVCRSTLAAESIACDDCVDRAHYVLLVLNELLTGTAFHRDPKKWKLQQPQVTDCRSLFDAATPFTRVTVKDISSRLHDMGFQRFGNEKVWNGHTGRPLTNKIFAGPVYYQRLKHMVSDKVQSRSRGPVQTLTRQPTEGRAKEGGLRFGEMERDCIISHGAAKFLKERLFDVSDAHRVHVCDTCGLFAIAKLKNDTYECKLCKDKAKVSQICLPYACKLMIQELMTMNILPRLVLHATQLALIMKSLQRVMFPLFVCCNWPTWVLTHACFRISH</sequence>
<dbReference type="Pfam" id="PF00562">
    <property type="entry name" value="RNA_pol_Rpb2_6"/>
    <property type="match status" value="1"/>
</dbReference>
<dbReference type="EC" id="2.7.7.6" evidence="2"/>
<evidence type="ECO:0000256" key="4">
    <source>
        <dbReference type="ARBA" id="ARBA00022679"/>
    </source>
</evidence>
<evidence type="ECO:0000256" key="7">
    <source>
        <dbReference type="SAM" id="MobiDB-lite"/>
    </source>
</evidence>
<proteinExistence type="inferred from homology"/>
<name>A0ABP0H7N9_9DINO</name>
<dbReference type="Gene3D" id="3.90.1800.10">
    <property type="entry name" value="RNA polymerase alpha subunit dimerisation domain"/>
    <property type="match status" value="1"/>
</dbReference>
<keyword evidence="4" id="KW-0808">Transferase</keyword>
<comment type="caution">
    <text evidence="10">The sequence shown here is derived from an EMBL/GenBank/DDBJ whole genome shotgun (WGS) entry which is preliminary data.</text>
</comment>
<dbReference type="Gene3D" id="2.40.270.10">
    <property type="entry name" value="DNA-directed RNA polymerase, subunit 2, domain 6"/>
    <property type="match status" value="1"/>
</dbReference>
<evidence type="ECO:0000256" key="2">
    <source>
        <dbReference type="ARBA" id="ARBA00012418"/>
    </source>
</evidence>
<comment type="similarity">
    <text evidence="1">Belongs to the RNA polymerase beta chain family.</text>
</comment>
<dbReference type="InterPro" id="IPR007120">
    <property type="entry name" value="DNA-dir_RNAP_su2_dom"/>
</dbReference>
<dbReference type="PANTHER" id="PTHR20856">
    <property type="entry name" value="DNA-DIRECTED RNA POLYMERASE I SUBUNIT 2"/>
    <property type="match status" value="1"/>
</dbReference>
<keyword evidence="11" id="KW-1185">Reference proteome</keyword>
<dbReference type="InterPro" id="IPR007641">
    <property type="entry name" value="RNA_pol_Rpb2_7"/>
</dbReference>
<dbReference type="SUPFAM" id="SSF64484">
    <property type="entry name" value="beta and beta-prime subunits of DNA dependent RNA-polymerase"/>
    <property type="match status" value="1"/>
</dbReference>
<dbReference type="Proteomes" id="UP001642484">
    <property type="component" value="Unassembled WGS sequence"/>
</dbReference>
<keyword evidence="6" id="KW-0804">Transcription</keyword>
<evidence type="ECO:0000256" key="3">
    <source>
        <dbReference type="ARBA" id="ARBA00022478"/>
    </source>
</evidence>
<reference evidence="10 11" key="1">
    <citation type="submission" date="2024-02" db="EMBL/GenBank/DDBJ databases">
        <authorList>
            <person name="Chen Y."/>
            <person name="Shah S."/>
            <person name="Dougan E. K."/>
            <person name="Thang M."/>
            <person name="Chan C."/>
        </authorList>
    </citation>
    <scope>NUCLEOTIDE SEQUENCE [LARGE SCALE GENOMIC DNA]</scope>
</reference>
<protein>
    <recommendedName>
        <fullName evidence="2">DNA-directed RNA polymerase</fullName>
        <ecNumber evidence="2">2.7.7.6</ecNumber>
    </recommendedName>
</protein>
<evidence type="ECO:0000313" key="10">
    <source>
        <dbReference type="EMBL" id="CAK8985952.1"/>
    </source>
</evidence>
<evidence type="ECO:0000313" key="11">
    <source>
        <dbReference type="Proteomes" id="UP001642484"/>
    </source>
</evidence>